<evidence type="ECO:0000259" key="9">
    <source>
        <dbReference type="PROSITE" id="PS50109"/>
    </source>
</evidence>
<dbReference type="InterPro" id="IPR036097">
    <property type="entry name" value="HisK_dim/P_sf"/>
</dbReference>
<evidence type="ECO:0000256" key="7">
    <source>
        <dbReference type="SAM" id="MobiDB-lite"/>
    </source>
</evidence>
<feature type="domain" description="PAS" evidence="10">
    <location>
        <begin position="349"/>
        <end position="419"/>
    </location>
</feature>
<dbReference type="InterPro" id="IPR050736">
    <property type="entry name" value="Sensor_HK_Regulatory"/>
</dbReference>
<proteinExistence type="predicted"/>
<dbReference type="SUPFAM" id="SSF47384">
    <property type="entry name" value="Homodimeric domain of signal transducing histidine kinase"/>
    <property type="match status" value="1"/>
</dbReference>
<reference evidence="11" key="1">
    <citation type="submission" date="2022-06" db="EMBL/GenBank/DDBJ databases">
        <title>Natrinema sp. a new haloarchaeum isolate from saline soil.</title>
        <authorList>
            <person name="Strakova D."/>
            <person name="Galisteo C."/>
            <person name="Sanchez-Porro C."/>
            <person name="Ventosa A."/>
        </authorList>
    </citation>
    <scope>NUCLEOTIDE SEQUENCE</scope>
    <source>
        <strain evidence="11">S1CR25-10</strain>
    </source>
</reference>
<dbReference type="InterPro" id="IPR003594">
    <property type="entry name" value="HATPase_dom"/>
</dbReference>
<dbReference type="InterPro" id="IPR031621">
    <property type="entry name" value="HisKA_7TM"/>
</dbReference>
<dbReference type="Pfam" id="PF08447">
    <property type="entry name" value="PAS_3"/>
    <property type="match status" value="1"/>
</dbReference>
<feature type="transmembrane region" description="Helical" evidence="8">
    <location>
        <begin position="12"/>
        <end position="34"/>
    </location>
</feature>
<protein>
    <recommendedName>
        <fullName evidence="2">histidine kinase</fullName>
        <ecNumber evidence="2">2.7.13.3</ecNumber>
    </recommendedName>
</protein>
<dbReference type="CDD" id="cd00075">
    <property type="entry name" value="HATPase"/>
    <property type="match status" value="1"/>
</dbReference>
<feature type="transmembrane region" description="Helical" evidence="8">
    <location>
        <begin position="46"/>
        <end position="69"/>
    </location>
</feature>
<evidence type="ECO:0000256" key="6">
    <source>
        <dbReference type="ARBA" id="ARBA00023012"/>
    </source>
</evidence>
<dbReference type="RefSeq" id="WP_277519969.1">
    <property type="nucleotide sequence ID" value="NZ_JAMQOT010000001.1"/>
</dbReference>
<keyword evidence="4" id="KW-0808">Transferase</keyword>
<dbReference type="InterPro" id="IPR004358">
    <property type="entry name" value="Sig_transdc_His_kin-like_C"/>
</dbReference>
<dbReference type="NCBIfam" id="TIGR00229">
    <property type="entry name" value="sensory_box"/>
    <property type="match status" value="1"/>
</dbReference>
<evidence type="ECO:0000256" key="8">
    <source>
        <dbReference type="SAM" id="Phobius"/>
    </source>
</evidence>
<accession>A0A9Q4L0Y6</accession>
<keyword evidence="12" id="KW-1185">Reference proteome</keyword>
<feature type="region of interest" description="Disordered" evidence="7">
    <location>
        <begin position="667"/>
        <end position="691"/>
    </location>
</feature>
<dbReference type="Proteomes" id="UP001154061">
    <property type="component" value="Unassembled WGS sequence"/>
</dbReference>
<feature type="transmembrane region" description="Helical" evidence="8">
    <location>
        <begin position="185"/>
        <end position="204"/>
    </location>
</feature>
<keyword evidence="8" id="KW-0812">Transmembrane</keyword>
<evidence type="ECO:0000313" key="11">
    <source>
        <dbReference type="EMBL" id="MDF9744477.1"/>
    </source>
</evidence>
<keyword evidence="3" id="KW-0597">Phosphoprotein</keyword>
<dbReference type="CDD" id="cd00130">
    <property type="entry name" value="PAS"/>
    <property type="match status" value="1"/>
</dbReference>
<dbReference type="InterPro" id="IPR035965">
    <property type="entry name" value="PAS-like_dom_sf"/>
</dbReference>
<dbReference type="InterPro" id="IPR005467">
    <property type="entry name" value="His_kinase_dom"/>
</dbReference>
<dbReference type="PANTHER" id="PTHR43711">
    <property type="entry name" value="TWO-COMPONENT HISTIDINE KINASE"/>
    <property type="match status" value="1"/>
</dbReference>
<dbReference type="PROSITE" id="PS50109">
    <property type="entry name" value="HIS_KIN"/>
    <property type="match status" value="1"/>
</dbReference>
<dbReference type="PROSITE" id="PS50112">
    <property type="entry name" value="PAS"/>
    <property type="match status" value="1"/>
</dbReference>
<dbReference type="InterPro" id="IPR003661">
    <property type="entry name" value="HisK_dim/P_dom"/>
</dbReference>
<dbReference type="InterPro" id="IPR036890">
    <property type="entry name" value="HATPase_C_sf"/>
</dbReference>
<dbReference type="InterPro" id="IPR013655">
    <property type="entry name" value="PAS_fold_3"/>
</dbReference>
<feature type="transmembrane region" description="Helical" evidence="8">
    <location>
        <begin position="75"/>
        <end position="97"/>
    </location>
</feature>
<evidence type="ECO:0000313" key="12">
    <source>
        <dbReference type="Proteomes" id="UP001154061"/>
    </source>
</evidence>
<keyword evidence="6" id="KW-0902">Two-component regulatory system</keyword>
<dbReference type="SUPFAM" id="SSF55785">
    <property type="entry name" value="PYP-like sensor domain (PAS domain)"/>
    <property type="match status" value="1"/>
</dbReference>
<dbReference type="PRINTS" id="PR00344">
    <property type="entry name" value="BCTRLSENSOR"/>
</dbReference>
<gene>
    <name evidence="11" type="ORF">NDI89_02660</name>
</gene>
<dbReference type="Pfam" id="PF16927">
    <property type="entry name" value="HisKA_7TM"/>
    <property type="match status" value="1"/>
</dbReference>
<dbReference type="Gene3D" id="1.10.287.130">
    <property type="match status" value="1"/>
</dbReference>
<evidence type="ECO:0000256" key="2">
    <source>
        <dbReference type="ARBA" id="ARBA00012438"/>
    </source>
</evidence>
<evidence type="ECO:0000256" key="1">
    <source>
        <dbReference type="ARBA" id="ARBA00000085"/>
    </source>
</evidence>
<keyword evidence="5" id="KW-0418">Kinase</keyword>
<comment type="caution">
    <text evidence="11">The sequence shown here is derived from an EMBL/GenBank/DDBJ whole genome shotgun (WGS) entry which is preliminary data.</text>
</comment>
<dbReference type="AlphaFoldDB" id="A0A9Q4L0Y6"/>
<dbReference type="InterPro" id="IPR000014">
    <property type="entry name" value="PAS"/>
</dbReference>
<sequence>MTWQYTPEILPYVGLLFLSMLLAGGLAVYTAVAWTGGTDEPTVRAFVGLNVGCALWSGAYAMQLLSAGVPTKLSWLAVSFVGAVLVSLSCFSFAVAYSGNEGLLSRRTLLLLAVEPVVAFVLFTTQYGNLYTQRVDTVVVSDLVMIDRTFGVMGYVHILYLYGLLALSAGFLLRTIYRSNRVYRAQAGAVLLGIFVPLAANVVWFLRLGPVGNLDFTPVAFVVSGLVYAVAISRHQLLDIAPIARTAVVENMRDGFLVIDETDRVRDVNAAVRRHVSDGDLESIVGRDIGAVFPEVTSIIRDDSRPAHTEIAVDTDDQRRLFDVQVQRLSNDHRFRLLLLRDVTDQHAVEQRYQALIENASDLITVIDDENVIRYQSPSIANVLGYDPSALEGRSYGEFVHPEDRSRIGEAFHDDLEEPAATGREEYRIRDADGEWRDVETVGRNLLDDPFVEGIVLNTRDVTRRKKREREIRRKNDQLGEFAGVVSHDLRNPLTIAQGYLEAAREDVDCEYHDDIELAHDRIETIIEDVLLLAREGQAIGETDRVDFERVVDRAWTHVDTGSASLTVAGDRPIVADEDRLLQLLENLFRNSVEHGGGTVHVRVGTIADGFFVEDDGPGIPPDERQDVLEYGHTTADSGTGFGLAIVSRIAEGHGWGVRVTEGTDGGARFEFSMDDSPVTPPLDGNAPADG</sequence>
<comment type="catalytic activity">
    <reaction evidence="1">
        <text>ATP + protein L-histidine = ADP + protein N-phospho-L-histidine.</text>
        <dbReference type="EC" id="2.7.13.3"/>
    </reaction>
</comment>
<dbReference type="PANTHER" id="PTHR43711:SF1">
    <property type="entry name" value="HISTIDINE KINASE 1"/>
    <property type="match status" value="1"/>
</dbReference>
<dbReference type="SMART" id="SM00091">
    <property type="entry name" value="PAS"/>
    <property type="match status" value="2"/>
</dbReference>
<dbReference type="SMART" id="SM00387">
    <property type="entry name" value="HATPase_c"/>
    <property type="match status" value="1"/>
</dbReference>
<dbReference type="CDD" id="cd00082">
    <property type="entry name" value="HisKA"/>
    <property type="match status" value="1"/>
</dbReference>
<dbReference type="GO" id="GO:0000155">
    <property type="term" value="F:phosphorelay sensor kinase activity"/>
    <property type="evidence" value="ECO:0007669"/>
    <property type="project" value="InterPro"/>
</dbReference>
<keyword evidence="8" id="KW-1133">Transmembrane helix</keyword>
<feature type="transmembrane region" description="Helical" evidence="8">
    <location>
        <begin position="109"/>
        <end position="130"/>
    </location>
</feature>
<evidence type="ECO:0000259" key="10">
    <source>
        <dbReference type="PROSITE" id="PS50112"/>
    </source>
</evidence>
<dbReference type="Gene3D" id="3.30.565.10">
    <property type="entry name" value="Histidine kinase-like ATPase, C-terminal domain"/>
    <property type="match status" value="1"/>
</dbReference>
<dbReference type="EC" id="2.7.13.3" evidence="2"/>
<dbReference type="Pfam" id="PF00512">
    <property type="entry name" value="HisKA"/>
    <property type="match status" value="1"/>
</dbReference>
<dbReference type="EMBL" id="JAMQOT010000001">
    <property type="protein sequence ID" value="MDF9744477.1"/>
    <property type="molecule type" value="Genomic_DNA"/>
</dbReference>
<evidence type="ECO:0000256" key="3">
    <source>
        <dbReference type="ARBA" id="ARBA00022553"/>
    </source>
</evidence>
<evidence type="ECO:0000256" key="5">
    <source>
        <dbReference type="ARBA" id="ARBA00022777"/>
    </source>
</evidence>
<name>A0A9Q4L0Y6_9EURY</name>
<organism evidence="11 12">
    <name type="scientific">Natrinema salsiterrestre</name>
    <dbReference type="NCBI Taxonomy" id="2950540"/>
    <lineage>
        <taxon>Archaea</taxon>
        <taxon>Methanobacteriati</taxon>
        <taxon>Methanobacteriota</taxon>
        <taxon>Stenosarchaea group</taxon>
        <taxon>Halobacteria</taxon>
        <taxon>Halobacteriales</taxon>
        <taxon>Natrialbaceae</taxon>
        <taxon>Natrinema</taxon>
    </lineage>
</organism>
<dbReference type="SMART" id="SM00388">
    <property type="entry name" value="HisKA"/>
    <property type="match status" value="1"/>
</dbReference>
<dbReference type="Pfam" id="PF02518">
    <property type="entry name" value="HATPase_c"/>
    <property type="match status" value="1"/>
</dbReference>
<dbReference type="Gene3D" id="3.30.450.20">
    <property type="entry name" value="PAS domain"/>
    <property type="match status" value="2"/>
</dbReference>
<dbReference type="SUPFAM" id="SSF55874">
    <property type="entry name" value="ATPase domain of HSP90 chaperone/DNA topoisomerase II/histidine kinase"/>
    <property type="match status" value="1"/>
</dbReference>
<evidence type="ECO:0000256" key="4">
    <source>
        <dbReference type="ARBA" id="ARBA00022679"/>
    </source>
</evidence>
<feature type="transmembrane region" description="Helical" evidence="8">
    <location>
        <begin position="150"/>
        <end position="173"/>
    </location>
</feature>
<feature type="domain" description="Histidine kinase" evidence="9">
    <location>
        <begin position="485"/>
        <end position="678"/>
    </location>
</feature>
<keyword evidence="8" id="KW-0472">Membrane</keyword>
<dbReference type="Pfam" id="PF13188">
    <property type="entry name" value="PAS_8"/>
    <property type="match status" value="1"/>
</dbReference>